<evidence type="ECO:0000313" key="3">
    <source>
        <dbReference type="Proteomes" id="UP000075903"/>
    </source>
</evidence>
<accession>A0A182UMC8</accession>
<name>A0A182UMC8_ANOME</name>
<dbReference type="VEuPathDB" id="VectorBase:AMEM000346"/>
<sequence>MPTPNGMMISSCLARRTASSSALGDQILPRGRSVHQEQRTTVGMRQEAHVDQYLVTQHVDVELVGHVPYQLHEQFALVQVGQMAAVGDGAPGGRRTAFLRKRKRNTTINDTPWHSETLRQLAVSPPSSPARATHCPNCAQQIDALPNSGCGPAHRHSGGDGAKQEQNKATTLDRRHLCLIIINSSGGVLQKRKSETSFTSLMAAVVPILGASIKHQYQWHCNPQPYVWTVRFRSGDDASHCWNRSEVTDARCGDFGDLDVSPAVIDCSLATTSFGARSRNQRSMAAECSSKNAPTSSSSSSEHSESAGADRWDGDR</sequence>
<feature type="compositionally biased region" description="Basic and acidic residues" evidence="1">
    <location>
        <begin position="302"/>
        <end position="316"/>
    </location>
</feature>
<feature type="region of interest" description="Disordered" evidence="1">
    <location>
        <begin position="278"/>
        <end position="316"/>
    </location>
</feature>
<evidence type="ECO:0000313" key="2">
    <source>
        <dbReference type="EnsemblMetazoa" id="AMEM000346-PA"/>
    </source>
</evidence>
<dbReference type="AlphaFoldDB" id="A0A182UMC8"/>
<dbReference type="EnsemblMetazoa" id="AMEM000346-RA">
    <property type="protein sequence ID" value="AMEM000346-PA"/>
    <property type="gene ID" value="AMEM000346"/>
</dbReference>
<keyword evidence="3" id="KW-1185">Reference proteome</keyword>
<reference evidence="2" key="1">
    <citation type="submission" date="2020-05" db="UniProtKB">
        <authorList>
            <consortium name="EnsemblMetazoa"/>
        </authorList>
    </citation>
    <scope>IDENTIFICATION</scope>
    <source>
        <strain evidence="2">MAF</strain>
    </source>
</reference>
<feature type="region of interest" description="Disordered" evidence="1">
    <location>
        <begin position="149"/>
        <end position="168"/>
    </location>
</feature>
<evidence type="ECO:0000256" key="1">
    <source>
        <dbReference type="SAM" id="MobiDB-lite"/>
    </source>
</evidence>
<organism evidence="2 3">
    <name type="scientific">Anopheles merus</name>
    <name type="common">Mosquito</name>
    <dbReference type="NCBI Taxonomy" id="30066"/>
    <lineage>
        <taxon>Eukaryota</taxon>
        <taxon>Metazoa</taxon>
        <taxon>Ecdysozoa</taxon>
        <taxon>Arthropoda</taxon>
        <taxon>Hexapoda</taxon>
        <taxon>Insecta</taxon>
        <taxon>Pterygota</taxon>
        <taxon>Neoptera</taxon>
        <taxon>Endopterygota</taxon>
        <taxon>Diptera</taxon>
        <taxon>Nematocera</taxon>
        <taxon>Culicoidea</taxon>
        <taxon>Culicidae</taxon>
        <taxon>Anophelinae</taxon>
        <taxon>Anopheles</taxon>
    </lineage>
</organism>
<proteinExistence type="predicted"/>
<protein>
    <submittedName>
        <fullName evidence="2">Uncharacterized protein</fullName>
    </submittedName>
</protein>
<dbReference type="Proteomes" id="UP000075903">
    <property type="component" value="Unassembled WGS sequence"/>
</dbReference>